<dbReference type="SUPFAM" id="SSF53474">
    <property type="entry name" value="alpha/beta-Hydrolases"/>
    <property type="match status" value="1"/>
</dbReference>
<accession>A0A316FWH8</accession>
<dbReference type="InterPro" id="IPR000801">
    <property type="entry name" value="Esterase-like"/>
</dbReference>
<sequence>MEGAGGAWCEGTVVRFRYADPGHRLAGVRLWSSTIRADLAFRRDLGVWELCCARPPLWRLDYHLELTGADGERHSTERAELRCPDYAEPDWLTAPAAPGAWRRMRLPGLTARVWSPRAGTDRILVAHDGPEYDRCGRLGDYTAAAIGSGRVRPYHLVLLPPVGRTVSGPPSGSGREKIYAADPGYARFLAGDLLPRIRSRLDGGPVVGAGASLGALAMLHAQWWFPAPFAGLFLQSGSYFDARHDRQEAGFRFFRRIVRFTSRLRHSGSGPAVPVTLTCGAAEENLANNRDMADALRKQGYAVEFAENPDAHTWTGWRDALHPHLTGLLRRVWI</sequence>
<protein>
    <submittedName>
        <fullName evidence="1">Enterochelin esterase family protein</fullName>
    </submittedName>
</protein>
<dbReference type="EMBL" id="QGGR01000001">
    <property type="protein sequence ID" value="PWK51996.1"/>
    <property type="molecule type" value="Genomic_DNA"/>
</dbReference>
<dbReference type="Pfam" id="PF00756">
    <property type="entry name" value="Esterase"/>
    <property type="match status" value="1"/>
</dbReference>
<evidence type="ECO:0000313" key="2">
    <source>
        <dbReference type="Proteomes" id="UP000245697"/>
    </source>
</evidence>
<dbReference type="OrthoDB" id="9775130at2"/>
<dbReference type="InterPro" id="IPR050583">
    <property type="entry name" value="Mycobacterial_A85_antigen"/>
</dbReference>
<keyword evidence="2" id="KW-1185">Reference proteome</keyword>
<dbReference type="Gene3D" id="3.40.50.1820">
    <property type="entry name" value="alpha/beta hydrolase"/>
    <property type="match status" value="1"/>
</dbReference>
<dbReference type="InterPro" id="IPR029058">
    <property type="entry name" value="AB_hydrolase_fold"/>
</dbReference>
<dbReference type="PANTHER" id="PTHR48098">
    <property type="entry name" value="ENTEROCHELIN ESTERASE-RELATED"/>
    <property type="match status" value="1"/>
</dbReference>
<reference evidence="1 2" key="1">
    <citation type="submission" date="2018-05" db="EMBL/GenBank/DDBJ databases">
        <title>Genomic Encyclopedia of Archaeal and Bacterial Type Strains, Phase II (KMG-II): from individual species to whole genera.</title>
        <authorList>
            <person name="Goeker M."/>
        </authorList>
    </citation>
    <scope>NUCLEOTIDE SEQUENCE [LARGE SCALE GENOMIC DNA]</scope>
    <source>
        <strain evidence="1 2">DSM 45184</strain>
    </source>
</reference>
<gene>
    <name evidence="1" type="ORF">BC793_1015</name>
</gene>
<comment type="caution">
    <text evidence="1">The sequence shown here is derived from an EMBL/GenBank/DDBJ whole genome shotgun (WGS) entry which is preliminary data.</text>
</comment>
<evidence type="ECO:0000313" key="1">
    <source>
        <dbReference type="EMBL" id="PWK51996.1"/>
    </source>
</evidence>
<dbReference type="AlphaFoldDB" id="A0A316FWH8"/>
<organism evidence="1 2">
    <name type="scientific">Actinoplanes xinjiangensis</name>
    <dbReference type="NCBI Taxonomy" id="512350"/>
    <lineage>
        <taxon>Bacteria</taxon>
        <taxon>Bacillati</taxon>
        <taxon>Actinomycetota</taxon>
        <taxon>Actinomycetes</taxon>
        <taxon>Micromonosporales</taxon>
        <taxon>Micromonosporaceae</taxon>
        <taxon>Actinoplanes</taxon>
    </lineage>
</organism>
<name>A0A316FWH8_9ACTN</name>
<proteinExistence type="predicted"/>
<dbReference type="PANTHER" id="PTHR48098:SF6">
    <property type="entry name" value="FERRI-BACILLIBACTIN ESTERASE BESA"/>
    <property type="match status" value="1"/>
</dbReference>
<dbReference type="RefSeq" id="WP_109588451.1">
    <property type="nucleotide sequence ID" value="NZ_BONA01000023.1"/>
</dbReference>
<dbReference type="Proteomes" id="UP000245697">
    <property type="component" value="Unassembled WGS sequence"/>
</dbReference>